<feature type="transmembrane region" description="Helical" evidence="1">
    <location>
        <begin position="274"/>
        <end position="292"/>
    </location>
</feature>
<evidence type="ECO:0000256" key="1">
    <source>
        <dbReference type="SAM" id="Phobius"/>
    </source>
</evidence>
<gene>
    <name evidence="2" type="ORF">A3770_04p31450</name>
</gene>
<proteinExistence type="predicted"/>
<protein>
    <submittedName>
        <fullName evidence="2">Uncharacterized protein</fullName>
    </submittedName>
</protein>
<dbReference type="EMBL" id="CP031037">
    <property type="protein sequence ID" value="QDZ20627.1"/>
    <property type="molecule type" value="Genomic_DNA"/>
</dbReference>
<feature type="transmembrane region" description="Helical" evidence="1">
    <location>
        <begin position="200"/>
        <end position="218"/>
    </location>
</feature>
<keyword evidence="1" id="KW-0812">Transmembrane</keyword>
<feature type="transmembrane region" description="Helical" evidence="1">
    <location>
        <begin position="131"/>
        <end position="149"/>
    </location>
</feature>
<reference evidence="2 3" key="1">
    <citation type="submission" date="2018-07" db="EMBL/GenBank/DDBJ databases">
        <title>The complete nuclear genome of the prasinophyte Chloropicon primus (CCMP1205).</title>
        <authorList>
            <person name="Pombert J.-F."/>
            <person name="Otis C."/>
            <person name="Turmel M."/>
            <person name="Lemieux C."/>
        </authorList>
    </citation>
    <scope>NUCLEOTIDE SEQUENCE [LARGE SCALE GENOMIC DNA]</scope>
    <source>
        <strain evidence="2 3">CCMP1205</strain>
    </source>
</reference>
<keyword evidence="1" id="KW-0472">Membrane</keyword>
<keyword evidence="3" id="KW-1185">Reference proteome</keyword>
<accession>A0A5B8MJM3</accession>
<feature type="transmembrane region" description="Helical" evidence="1">
    <location>
        <begin position="170"/>
        <end position="194"/>
    </location>
</feature>
<organism evidence="2 3">
    <name type="scientific">Chloropicon primus</name>
    <dbReference type="NCBI Taxonomy" id="1764295"/>
    <lineage>
        <taxon>Eukaryota</taxon>
        <taxon>Viridiplantae</taxon>
        <taxon>Chlorophyta</taxon>
        <taxon>Chloropicophyceae</taxon>
        <taxon>Chloropicales</taxon>
        <taxon>Chloropicaceae</taxon>
        <taxon>Chloropicon</taxon>
    </lineage>
</organism>
<evidence type="ECO:0000313" key="3">
    <source>
        <dbReference type="Proteomes" id="UP000316726"/>
    </source>
</evidence>
<keyword evidence="1" id="KW-1133">Transmembrane helix</keyword>
<dbReference type="OrthoDB" id="10494784at2759"/>
<evidence type="ECO:0000313" key="2">
    <source>
        <dbReference type="EMBL" id="QDZ20627.1"/>
    </source>
</evidence>
<dbReference type="AlphaFoldDB" id="A0A5B8MJM3"/>
<sequence>MASAEEVGVEPPPLVNSLGVLKGIEAEEGKVKLAQGGFTGPSDAEDATCADWARREIKGARGSALSTKTIFSHCFVVPWSSVGFRSLYGILMVFLAIVVQVAVPLIILVTRQPVKDLSSACPNQSSYQTKIVGFTLSLYFVVQTISLCVNKLRGLGFLHEFVDLGFARSLFIKLAVLSQFAGMAAAGGAQFLLFVGNANGAFVVLVLQSLAMTFCLTVDQNVVGHQIGSWTQHRLSSITKDEMLNNGIGIGREGESIPKSSFDKIKLLVFSEKLVLLTVVATGTGWIIGVTYCM</sequence>
<dbReference type="Proteomes" id="UP000316726">
    <property type="component" value="Chromosome 4"/>
</dbReference>
<name>A0A5B8MJM3_9CHLO</name>
<feature type="transmembrane region" description="Helical" evidence="1">
    <location>
        <begin position="87"/>
        <end position="111"/>
    </location>
</feature>